<dbReference type="EMBL" id="JACIJM010000002">
    <property type="protein sequence ID" value="MBB5721287.1"/>
    <property type="molecule type" value="Genomic_DNA"/>
</dbReference>
<keyword evidence="2" id="KW-0805">Transcription regulation</keyword>
<dbReference type="Pfam" id="PF03466">
    <property type="entry name" value="LysR_substrate"/>
    <property type="match status" value="1"/>
</dbReference>
<proteinExistence type="inferred from homology"/>
<dbReference type="InterPro" id="IPR005119">
    <property type="entry name" value="LysR_subst-bd"/>
</dbReference>
<dbReference type="InterPro" id="IPR036388">
    <property type="entry name" value="WH-like_DNA-bd_sf"/>
</dbReference>
<dbReference type="SUPFAM" id="SSF46785">
    <property type="entry name" value="Winged helix' DNA-binding domain"/>
    <property type="match status" value="1"/>
</dbReference>
<evidence type="ECO:0000256" key="2">
    <source>
        <dbReference type="ARBA" id="ARBA00023015"/>
    </source>
</evidence>
<evidence type="ECO:0000256" key="3">
    <source>
        <dbReference type="ARBA" id="ARBA00023125"/>
    </source>
</evidence>
<dbReference type="GO" id="GO:0003700">
    <property type="term" value="F:DNA-binding transcription factor activity"/>
    <property type="evidence" value="ECO:0007669"/>
    <property type="project" value="InterPro"/>
</dbReference>
<gene>
    <name evidence="6" type="ORF">FHS72_000894</name>
</gene>
<dbReference type="PROSITE" id="PS50931">
    <property type="entry name" value="HTH_LYSR"/>
    <property type="match status" value="1"/>
</dbReference>
<evidence type="ECO:0000313" key="7">
    <source>
        <dbReference type="Proteomes" id="UP000535415"/>
    </source>
</evidence>
<dbReference type="GO" id="GO:0043565">
    <property type="term" value="F:sequence-specific DNA binding"/>
    <property type="evidence" value="ECO:0007669"/>
    <property type="project" value="TreeGrafter"/>
</dbReference>
<evidence type="ECO:0000259" key="5">
    <source>
        <dbReference type="PROSITE" id="PS50931"/>
    </source>
</evidence>
<dbReference type="Pfam" id="PF00126">
    <property type="entry name" value="HTH_1"/>
    <property type="match status" value="1"/>
</dbReference>
<dbReference type="GO" id="GO:0006351">
    <property type="term" value="P:DNA-templated transcription"/>
    <property type="evidence" value="ECO:0007669"/>
    <property type="project" value="TreeGrafter"/>
</dbReference>
<evidence type="ECO:0000313" key="6">
    <source>
        <dbReference type="EMBL" id="MBB5721287.1"/>
    </source>
</evidence>
<dbReference type="RefSeq" id="WP_183526166.1">
    <property type="nucleotide sequence ID" value="NZ_JACIJM010000002.1"/>
</dbReference>
<comment type="caution">
    <text evidence="6">The sequence shown here is derived from an EMBL/GenBank/DDBJ whole genome shotgun (WGS) entry which is preliminary data.</text>
</comment>
<dbReference type="SUPFAM" id="SSF53850">
    <property type="entry name" value="Periplasmic binding protein-like II"/>
    <property type="match status" value="1"/>
</dbReference>
<evidence type="ECO:0000256" key="4">
    <source>
        <dbReference type="ARBA" id="ARBA00023163"/>
    </source>
</evidence>
<dbReference type="AlphaFoldDB" id="A0A7W9BIP9"/>
<organism evidence="6 7">
    <name type="scientific">Yoonia ponticola</name>
    <dbReference type="NCBI Taxonomy" id="1524255"/>
    <lineage>
        <taxon>Bacteria</taxon>
        <taxon>Pseudomonadati</taxon>
        <taxon>Pseudomonadota</taxon>
        <taxon>Alphaproteobacteria</taxon>
        <taxon>Rhodobacterales</taxon>
        <taxon>Paracoccaceae</taxon>
        <taxon>Yoonia</taxon>
    </lineage>
</organism>
<dbReference type="Gene3D" id="3.40.190.10">
    <property type="entry name" value="Periplasmic binding protein-like II"/>
    <property type="match status" value="2"/>
</dbReference>
<keyword evidence="7" id="KW-1185">Reference proteome</keyword>
<dbReference type="InterPro" id="IPR036390">
    <property type="entry name" value="WH_DNA-bd_sf"/>
</dbReference>
<dbReference type="InterPro" id="IPR058163">
    <property type="entry name" value="LysR-type_TF_proteobact-type"/>
</dbReference>
<dbReference type="InterPro" id="IPR000847">
    <property type="entry name" value="LysR_HTH_N"/>
</dbReference>
<reference evidence="6 7" key="1">
    <citation type="submission" date="2020-08" db="EMBL/GenBank/DDBJ databases">
        <title>Genomic Encyclopedia of Type Strains, Phase IV (KMG-IV): sequencing the most valuable type-strain genomes for metagenomic binning, comparative biology and taxonomic classification.</title>
        <authorList>
            <person name="Goeker M."/>
        </authorList>
    </citation>
    <scope>NUCLEOTIDE SEQUENCE [LARGE SCALE GENOMIC DNA]</scope>
    <source>
        <strain evidence="6 7">DSM 101064</strain>
    </source>
</reference>
<dbReference type="Proteomes" id="UP000535415">
    <property type="component" value="Unassembled WGS sequence"/>
</dbReference>
<feature type="domain" description="HTH lysR-type" evidence="5">
    <location>
        <begin position="7"/>
        <end position="64"/>
    </location>
</feature>
<dbReference type="PANTHER" id="PTHR30537:SF74">
    <property type="entry name" value="HTH-TYPE TRANSCRIPTIONAL REGULATOR TRPI"/>
    <property type="match status" value="1"/>
</dbReference>
<protein>
    <submittedName>
        <fullName evidence="6">LysR family glycine cleavage system transcriptional activator</fullName>
    </submittedName>
</protein>
<dbReference type="Gene3D" id="1.10.10.10">
    <property type="entry name" value="Winged helix-like DNA-binding domain superfamily/Winged helix DNA-binding domain"/>
    <property type="match status" value="1"/>
</dbReference>
<sequence>MNWRDIPSLAALKGFEAAARAGSFSAAARELNVTHAAVAQHVRAVEAHLGMSLLNREGRKMVLTDAGAQLASDLQTGFSAIIDGVTRIVEDTHASPLTVSVTPNFAEYWLMPRLCDFWTKHPDINVTVTASNDLIDLRRDGYDMAIRYGDGKNPNLQSQFLIAGDYVVVATPSLLGGRKACAIADLQDFTWLFSPNLPVYKRWAAENGLDIAACSIRELSSMSMITSAVRAGGGVSVVIRAMVEDDIASGRLIAVQEGAAPPDLGYYIVSQHGADAEKVKIFRKWLRSQV</sequence>
<evidence type="ECO:0000256" key="1">
    <source>
        <dbReference type="ARBA" id="ARBA00009437"/>
    </source>
</evidence>
<keyword evidence="3" id="KW-0238">DNA-binding</keyword>
<name>A0A7W9BIP9_9RHOB</name>
<dbReference type="PANTHER" id="PTHR30537">
    <property type="entry name" value="HTH-TYPE TRANSCRIPTIONAL REGULATOR"/>
    <property type="match status" value="1"/>
</dbReference>
<keyword evidence="4" id="KW-0804">Transcription</keyword>
<accession>A0A7W9BIP9</accession>
<comment type="similarity">
    <text evidence="1">Belongs to the LysR transcriptional regulatory family.</text>
</comment>